<dbReference type="PANTHER" id="PTHR47170">
    <property type="entry name" value="MALONYL-COA ACP TRANSACYLASE, ACP-BINDING"/>
    <property type="match status" value="1"/>
</dbReference>
<evidence type="ECO:0000313" key="1">
    <source>
        <dbReference type="EMBL" id="CAK9109707.1"/>
    </source>
</evidence>
<keyword evidence="2" id="KW-1185">Reference proteome</keyword>
<dbReference type="InterPro" id="IPR001227">
    <property type="entry name" value="Ac_transferase_dom_sf"/>
</dbReference>
<sequence length="157" mass="16585">MVGLKHAGVSFSRSLKAFMFPLRDLPAAGDSLARMAVPLAVAGAFHTDFMAPAVEKLEEVLASVELKKPRIPVVSNVDAKPHSDPESIKAILAKQVTAPVQWETQMKDLSASGGFEKGYECGPGKVIAGIMKRIDKSLGRTVGCLRAAAGNITNITA</sequence>
<dbReference type="Gene3D" id="3.40.366.10">
    <property type="entry name" value="Malonyl-Coenzyme A Acyl Carrier Protein, domain 2"/>
    <property type="match status" value="1"/>
</dbReference>
<dbReference type="Proteomes" id="UP001642464">
    <property type="component" value="Unassembled WGS sequence"/>
</dbReference>
<evidence type="ECO:0000313" key="2">
    <source>
        <dbReference type="Proteomes" id="UP001642464"/>
    </source>
</evidence>
<dbReference type="SUPFAM" id="SSF52151">
    <property type="entry name" value="FabD/lysophospholipase-like"/>
    <property type="match status" value="1"/>
</dbReference>
<reference evidence="1 2" key="1">
    <citation type="submission" date="2024-02" db="EMBL/GenBank/DDBJ databases">
        <authorList>
            <person name="Chen Y."/>
            <person name="Shah S."/>
            <person name="Dougan E. K."/>
            <person name="Thang M."/>
            <person name="Chan C."/>
        </authorList>
    </citation>
    <scope>NUCLEOTIDE SEQUENCE [LARGE SCALE GENOMIC DNA]</scope>
</reference>
<comment type="caution">
    <text evidence="1">The sequence shown here is derived from an EMBL/GenBank/DDBJ whole genome shotgun (WGS) entry which is preliminary data.</text>
</comment>
<protein>
    <submittedName>
        <fullName evidence="1">Malonyl CoA-acyl carrier protein transacylase (MCT)</fullName>
    </submittedName>
</protein>
<dbReference type="InterPro" id="IPR052760">
    <property type="entry name" value="Mitochondrial_malonyltrans"/>
</dbReference>
<dbReference type="EMBL" id="CAXAMM010043351">
    <property type="protein sequence ID" value="CAK9109707.1"/>
    <property type="molecule type" value="Genomic_DNA"/>
</dbReference>
<dbReference type="InterPro" id="IPR016035">
    <property type="entry name" value="Acyl_Trfase/lysoPLipase"/>
</dbReference>
<name>A0ABP0SBD1_9DINO</name>
<proteinExistence type="predicted"/>
<dbReference type="PANTHER" id="PTHR47170:SF2">
    <property type="entry name" value="MALONYL-COA:ACP TRANSACYLASE (MAT) DOMAIN-CONTAINING PROTEIN"/>
    <property type="match status" value="1"/>
</dbReference>
<organism evidence="1 2">
    <name type="scientific">Durusdinium trenchii</name>
    <dbReference type="NCBI Taxonomy" id="1381693"/>
    <lineage>
        <taxon>Eukaryota</taxon>
        <taxon>Sar</taxon>
        <taxon>Alveolata</taxon>
        <taxon>Dinophyceae</taxon>
        <taxon>Suessiales</taxon>
        <taxon>Symbiodiniaceae</taxon>
        <taxon>Durusdinium</taxon>
    </lineage>
</organism>
<accession>A0ABP0SBD1</accession>
<gene>
    <name evidence="1" type="ORF">SCF082_LOCUS50973</name>
</gene>